<accession>A0ACA7PAD9</accession>
<dbReference type="Proteomes" id="UP000018725">
    <property type="component" value="Chromosome"/>
</dbReference>
<proteinExistence type="predicted"/>
<sequence>MLMVIINPAASSAYNPVANSSVNATPRSSVSPGDEVKPDTYGSATDSGTFSSVSILAQQLSEAATRAETRIGQNDTSLLDSITGDQYLVNQAQHDAQVPSTDNPDLLARARQATGFVNGSDTNPFKGLTRDQLQLIAHDDGGPFTLNERRAAWEELRSMEPPAPAKSNSHRDLMISRLFGSNTEPPVAKPPFTYLNGTLNSNLFLNREDRALFADMYAYAQEQGVDLVYVDALAMTFGIYRHFSDGRQLLGGNTGYDAERYRVTFDFKPEDAAIASRVLNGSAINSTRIDQGFLRYILHPDHGAFMNIGGIPFLEKMVNKFSSEGDQQPPLGSEFATYTRVRIEDHIVRTTDKSIRLPPSEALSGIVNGVWGLTEKGKAAGYSIDPVTGLMSKPAKAPDDQASPPSTLNAPVDTAPNRNAFDALADTRDQPTARWIWPGHLFKLMRGFKP</sequence>
<evidence type="ECO:0000313" key="2">
    <source>
        <dbReference type="Proteomes" id="UP000018725"/>
    </source>
</evidence>
<name>A0ACA7PAD9_9PSED</name>
<dbReference type="EMBL" id="CP006852">
    <property type="protein sequence ID" value="AHC36950.1"/>
    <property type="molecule type" value="Genomic_DNA"/>
</dbReference>
<reference evidence="1 2" key="1">
    <citation type="journal article" date="2014" name="Genome Announc.">
        <title>Complete Genome Sequence of Pseudomonas sp. Strain TKP, Isolated from a gamma-Hexachlorocyclohexane-Degrading Mixed Culture.</title>
        <authorList>
            <person name="Ohtsubo Y."/>
            <person name="Kishida K."/>
            <person name="Sato T."/>
            <person name="Tabata M."/>
            <person name="Kawasumi T."/>
            <person name="Ogura Y."/>
            <person name="Hayashi T."/>
            <person name="Tsuda M."/>
            <person name="Nagata Y."/>
        </authorList>
    </citation>
    <scope>NUCLEOTIDE SEQUENCE [LARGE SCALE GENOMIC DNA]</scope>
    <source>
        <strain evidence="1 2">TKP</strain>
    </source>
</reference>
<protein>
    <submittedName>
        <fullName evidence="1">Uncharacterized protein</fullName>
    </submittedName>
</protein>
<evidence type="ECO:0000313" key="1">
    <source>
        <dbReference type="EMBL" id="AHC36950.1"/>
    </source>
</evidence>
<gene>
    <name evidence="1" type="ORF">U771_22292</name>
</gene>
<organism evidence="1 2">
    <name type="scientific">Pseudomonas gorinensis</name>
    <dbReference type="NCBI Taxonomy" id="3240790"/>
    <lineage>
        <taxon>Bacteria</taxon>
        <taxon>Pseudomonadati</taxon>
        <taxon>Pseudomonadota</taxon>
        <taxon>Gammaproteobacteria</taxon>
        <taxon>Pseudomonadales</taxon>
        <taxon>Pseudomonadaceae</taxon>
        <taxon>Pseudomonas</taxon>
    </lineage>
</organism>
<keyword evidence="2" id="KW-1185">Reference proteome</keyword>